<dbReference type="Pfam" id="PF01243">
    <property type="entry name" value="PNPOx_N"/>
    <property type="match status" value="1"/>
</dbReference>
<feature type="compositionally biased region" description="Basic and acidic residues" evidence="1">
    <location>
        <begin position="11"/>
        <end position="20"/>
    </location>
</feature>
<keyword evidence="4" id="KW-1185">Reference proteome</keyword>
<dbReference type="RefSeq" id="WP_354693637.1">
    <property type="nucleotide sequence ID" value="NZ_JAZHOG010000001.1"/>
</dbReference>
<dbReference type="PANTHER" id="PTHR42815">
    <property type="entry name" value="FAD-BINDING, PUTATIVE (AFU_ORTHOLOGUE AFUA_6G07600)-RELATED"/>
    <property type="match status" value="1"/>
</dbReference>
<evidence type="ECO:0000259" key="2">
    <source>
        <dbReference type="PROSITE" id="PS51384"/>
    </source>
</evidence>
<dbReference type="Proteomes" id="UP001359886">
    <property type="component" value="Unassembled WGS sequence"/>
</dbReference>
<dbReference type="SUPFAM" id="SSF50475">
    <property type="entry name" value="FMN-binding split barrel"/>
    <property type="match status" value="1"/>
</dbReference>
<dbReference type="Gene3D" id="2.30.110.10">
    <property type="entry name" value="Electron Transport, Fmn-binding Protein, Chain A"/>
    <property type="match status" value="1"/>
</dbReference>
<organism evidence="3 4">
    <name type="scientific">Elongatibacter sediminis</name>
    <dbReference type="NCBI Taxonomy" id="3119006"/>
    <lineage>
        <taxon>Bacteria</taxon>
        <taxon>Pseudomonadati</taxon>
        <taxon>Pseudomonadota</taxon>
        <taxon>Gammaproteobacteria</taxon>
        <taxon>Chromatiales</taxon>
        <taxon>Wenzhouxiangellaceae</taxon>
        <taxon>Elongatibacter</taxon>
    </lineage>
</organism>
<dbReference type="PANTHER" id="PTHR42815:SF2">
    <property type="entry name" value="FAD-BINDING, PUTATIVE (AFU_ORTHOLOGUE AFUA_6G07600)-RELATED"/>
    <property type="match status" value="1"/>
</dbReference>
<dbReference type="InterPro" id="IPR012349">
    <property type="entry name" value="Split_barrel_FMN-bd"/>
</dbReference>
<feature type="domain" description="FAD-binding FR-type" evidence="2">
    <location>
        <begin position="321"/>
        <end position="425"/>
    </location>
</feature>
<dbReference type="InterPro" id="IPR017938">
    <property type="entry name" value="Riboflavin_synthase-like_b-brl"/>
</dbReference>
<dbReference type="CDD" id="cd06184">
    <property type="entry name" value="flavohem_like_fad_nad_binding"/>
    <property type="match status" value="1"/>
</dbReference>
<dbReference type="GO" id="GO:0016491">
    <property type="term" value="F:oxidoreductase activity"/>
    <property type="evidence" value="ECO:0007669"/>
    <property type="project" value="InterPro"/>
</dbReference>
<dbReference type="Pfam" id="PF00175">
    <property type="entry name" value="NAD_binding_1"/>
    <property type="match status" value="1"/>
</dbReference>
<name>A0AAW9RD54_9GAMM</name>
<dbReference type="SUPFAM" id="SSF52343">
    <property type="entry name" value="Ferredoxin reductase-like, C-terminal NADP-linked domain"/>
    <property type="match status" value="1"/>
</dbReference>
<dbReference type="Gene3D" id="3.40.50.80">
    <property type="entry name" value="Nucleotide-binding domain of ferredoxin-NADP reductase (FNR) module"/>
    <property type="match status" value="1"/>
</dbReference>
<dbReference type="Gene3D" id="2.40.30.10">
    <property type="entry name" value="Translation factors"/>
    <property type="match status" value="1"/>
</dbReference>
<dbReference type="EMBL" id="JAZHOG010000001">
    <property type="protein sequence ID" value="MEJ8566315.1"/>
    <property type="molecule type" value="Genomic_DNA"/>
</dbReference>
<dbReference type="Pfam" id="PF00970">
    <property type="entry name" value="FAD_binding_6"/>
    <property type="match status" value="1"/>
</dbReference>
<dbReference type="InterPro" id="IPR017927">
    <property type="entry name" value="FAD-bd_FR_type"/>
</dbReference>
<dbReference type="InterPro" id="IPR001433">
    <property type="entry name" value="OxRdtase_FAD/NAD-bd"/>
</dbReference>
<gene>
    <name evidence="3" type="ORF">V3330_01650</name>
</gene>
<evidence type="ECO:0000313" key="3">
    <source>
        <dbReference type="EMBL" id="MEJ8566315.1"/>
    </source>
</evidence>
<dbReference type="InterPro" id="IPR011576">
    <property type="entry name" value="Pyridox_Oxase_N"/>
</dbReference>
<dbReference type="SUPFAM" id="SSF63380">
    <property type="entry name" value="Riboflavin synthase domain-like"/>
    <property type="match status" value="1"/>
</dbReference>
<comment type="caution">
    <text evidence="3">The sequence shown here is derived from an EMBL/GenBank/DDBJ whole genome shotgun (WGS) entry which is preliminary data.</text>
</comment>
<dbReference type="PROSITE" id="PS51384">
    <property type="entry name" value="FAD_FR"/>
    <property type="match status" value="1"/>
</dbReference>
<protein>
    <submittedName>
        <fullName evidence="3">Pyridoxamine 5'-phosphate oxidase family protein</fullName>
    </submittedName>
</protein>
<evidence type="ECO:0000256" key="1">
    <source>
        <dbReference type="SAM" id="MobiDB-lite"/>
    </source>
</evidence>
<sequence length="559" mass="60934">MLSPAANDASPFHEGERSVQQRVGVREAIEPWARKIVRPYLPEQHREFYAGLPFIVAAARDGEGRPWATLLTGAPGFIASPDPGRLVLKGNPLTGDALDGSLNVGAELGLLGIELETRRRNRVNGHITAAGPGGLELTVGQSFGNCPQYISERHWRRVDTARDAGTPQRALELDRDMMDWIAAADTFFIASGYAGPGHGKTRPGRPPANVADVRHGLDASHRGGPPGFVHVAGSTRLVFPDYAGNNHFNTLGNIQVDPRVGLLFVDFERGSLLQISGRAQIDWDSPEIARHPGAQRLITVNIERIVRLDQVLPLRWSDPRAATRSLRLVERKRESEDVTSFVFEARDGGPLPEFQAGQHLPIELAAPGGQTLSRSYSLSGDPADPRYRISVKREARGAASRLLHDTLQTGDLVAARPPAGDFILRCSRRPLVLAGAGIGITPLASMLHALGHQPGRRPVHLIHGVRDGDHHPLAAEIRAIADRNPNVELTFAYSRPSSKDKEAGRYHRQGRVDIELVRSRVPDLDAEFYLCGPAGFLADLIPALEDNGVDSTCIHFETF</sequence>
<feature type="region of interest" description="Disordered" evidence="1">
    <location>
        <begin position="1"/>
        <end position="20"/>
    </location>
</feature>
<proteinExistence type="predicted"/>
<reference evidence="3 4" key="1">
    <citation type="submission" date="2024-02" db="EMBL/GenBank/DDBJ databases">
        <title>A novel Wenzhouxiangellaceae bacterium, isolated from coastal sediments.</title>
        <authorList>
            <person name="Du Z.-J."/>
            <person name="Ye Y.-Q."/>
            <person name="Zhang X.-Y."/>
        </authorList>
    </citation>
    <scope>NUCLEOTIDE SEQUENCE [LARGE SCALE GENOMIC DNA]</scope>
    <source>
        <strain evidence="3 4">CH-27</strain>
    </source>
</reference>
<accession>A0AAW9RD54</accession>
<dbReference type="InterPro" id="IPR008333">
    <property type="entry name" value="Cbr1-like_FAD-bd_dom"/>
</dbReference>
<evidence type="ECO:0000313" key="4">
    <source>
        <dbReference type="Proteomes" id="UP001359886"/>
    </source>
</evidence>
<dbReference type="InterPro" id="IPR039261">
    <property type="entry name" value="FNR_nucleotide-bd"/>
</dbReference>
<dbReference type="PRINTS" id="PR00409">
    <property type="entry name" value="PHDIOXRDTASE"/>
</dbReference>
<dbReference type="AlphaFoldDB" id="A0AAW9RD54"/>